<dbReference type="EMBL" id="QUMX01000077">
    <property type="protein sequence ID" value="REG26954.1"/>
    <property type="molecule type" value="Genomic_DNA"/>
</dbReference>
<gene>
    <name evidence="2" type="ORF">ATH84_10773</name>
</gene>
<protein>
    <submittedName>
        <fullName evidence="2">Uncharacterized protein</fullName>
    </submittedName>
</protein>
<evidence type="ECO:0000313" key="2">
    <source>
        <dbReference type="EMBL" id="REG26954.1"/>
    </source>
</evidence>
<evidence type="ECO:0000256" key="1">
    <source>
        <dbReference type="SAM" id="MobiDB-lite"/>
    </source>
</evidence>
<comment type="caution">
    <text evidence="2">The sequence shown here is derived from an EMBL/GenBank/DDBJ whole genome shotgun (WGS) entry which is preliminary data.</text>
</comment>
<dbReference type="RefSeq" id="WP_116171345.1">
    <property type="nucleotide sequence ID" value="NZ_CP035285.1"/>
</dbReference>
<reference evidence="2 3" key="1">
    <citation type="submission" date="2018-08" db="EMBL/GenBank/DDBJ databases">
        <title>Genomic Encyclopedia of Archaeal and Bacterial Type Strains, Phase II (KMG-II): from individual species to whole genera.</title>
        <authorList>
            <person name="Goeker M."/>
        </authorList>
    </citation>
    <scope>NUCLEOTIDE SEQUENCE [LARGE SCALE GENOMIC DNA]</scope>
    <source>
        <strain evidence="2 3">DSM 582</strain>
    </source>
</reference>
<evidence type="ECO:0000313" key="3">
    <source>
        <dbReference type="Proteomes" id="UP000256794"/>
    </source>
</evidence>
<name>A0AAQ0KIV2_PARVE</name>
<keyword evidence="3" id="KW-1185">Reference proteome</keyword>
<accession>A0AAQ0KIV2</accession>
<dbReference type="Proteomes" id="UP000256794">
    <property type="component" value="Unassembled WGS sequence"/>
</dbReference>
<feature type="compositionally biased region" description="Basic and acidic residues" evidence="1">
    <location>
        <begin position="363"/>
        <end position="376"/>
    </location>
</feature>
<feature type="region of interest" description="Disordered" evidence="1">
    <location>
        <begin position="356"/>
        <end position="376"/>
    </location>
</feature>
<organism evidence="2 3">
    <name type="scientific">Paracoccus versutus</name>
    <name type="common">Thiobacillus versutus</name>
    <dbReference type="NCBI Taxonomy" id="34007"/>
    <lineage>
        <taxon>Bacteria</taxon>
        <taxon>Pseudomonadati</taxon>
        <taxon>Pseudomonadota</taxon>
        <taxon>Alphaproteobacteria</taxon>
        <taxon>Rhodobacterales</taxon>
        <taxon>Paracoccaceae</taxon>
        <taxon>Paracoccus</taxon>
    </lineage>
</organism>
<sequence length="376" mass="42282">MAQTDETNKALTPDELREKADALIETGRQVLVEAEKMEPGEARTHLEDTVMNIVEKISQNEISEDLLAEAGTDYRAGVDRFNELLEAQGLATSVDVRTDAIADYEARFPDGDTRMADEISDDARRAQEQEDAELDAAFEEMRQMHLDELELRANSGELHIPVVTGDGEQLEMTEGQIREAASRDPDLRLESPDDEADLEPTDENIAALREYHEQHRRDNEIDYDAAGDPDYLGAQAEAQFNRTEEQQSWEDRQADLLRQQQEAVAAGREAEARGERVIYVNGRPYVDPGNEHEPGADANAATLQRIESSSTDMMMSLVDRMKDDITFVRENIRELPARDRGPVTDAFRQVVTEAAAQVEQDQQAERRHEAGSDLEL</sequence>
<dbReference type="AlphaFoldDB" id="A0AAQ0KIV2"/>
<proteinExistence type="predicted"/>